<dbReference type="Proteomes" id="UP000504633">
    <property type="component" value="Unplaced"/>
</dbReference>
<dbReference type="OrthoDB" id="10542620at2759"/>
<organism evidence="2 3">
    <name type="scientific">Drosophila hydei</name>
    <name type="common">Fruit fly</name>
    <dbReference type="NCBI Taxonomy" id="7224"/>
    <lineage>
        <taxon>Eukaryota</taxon>
        <taxon>Metazoa</taxon>
        <taxon>Ecdysozoa</taxon>
        <taxon>Arthropoda</taxon>
        <taxon>Hexapoda</taxon>
        <taxon>Insecta</taxon>
        <taxon>Pterygota</taxon>
        <taxon>Neoptera</taxon>
        <taxon>Endopterygota</taxon>
        <taxon>Diptera</taxon>
        <taxon>Brachycera</taxon>
        <taxon>Muscomorpha</taxon>
        <taxon>Ephydroidea</taxon>
        <taxon>Drosophilidae</taxon>
        <taxon>Drosophila</taxon>
    </lineage>
</organism>
<proteinExistence type="predicted"/>
<name>A0A6J1LDF6_DROHY</name>
<sequence>MSRMFSEGCLDRSQEVLQAQCNQSQAVPTLAQIDACDFNPRPMLLYTFDESFDNGRAVCCRECAETDFLEDYFKDSCGRKRRKRKCSKPKPCCKSSRKRKKRGCKRRRKAKSRCRTKRKPRCCPRR</sequence>
<dbReference type="KEGG" id="dhe:111592967"/>
<evidence type="ECO:0000313" key="2">
    <source>
        <dbReference type="Proteomes" id="UP000504633"/>
    </source>
</evidence>
<dbReference type="OMA" id="LAQIDAC"/>
<dbReference type="GeneID" id="111592967"/>
<evidence type="ECO:0000256" key="1">
    <source>
        <dbReference type="SAM" id="MobiDB-lite"/>
    </source>
</evidence>
<gene>
    <name evidence="3" type="primary">LOC111592967</name>
</gene>
<reference evidence="3" key="1">
    <citation type="submission" date="2025-08" db="UniProtKB">
        <authorList>
            <consortium name="RefSeq"/>
        </authorList>
    </citation>
    <scope>IDENTIFICATION</scope>
    <source>
        <strain evidence="3">15085-1641.00</strain>
        <tissue evidence="3">Whole body</tissue>
    </source>
</reference>
<accession>A0A6J1LDF6</accession>
<dbReference type="AlphaFoldDB" id="A0A6J1LDF6"/>
<feature type="region of interest" description="Disordered" evidence="1">
    <location>
        <begin position="82"/>
        <end position="126"/>
    </location>
</feature>
<dbReference type="RefSeq" id="XP_023161227.2">
    <property type="nucleotide sequence ID" value="XM_023305459.2"/>
</dbReference>
<keyword evidence="2" id="KW-1185">Reference proteome</keyword>
<feature type="compositionally biased region" description="Basic residues" evidence="1">
    <location>
        <begin position="95"/>
        <end position="126"/>
    </location>
</feature>
<protein>
    <submittedName>
        <fullName evidence="3">Uncharacterized protein LOC111592967</fullName>
    </submittedName>
</protein>
<evidence type="ECO:0000313" key="3">
    <source>
        <dbReference type="RefSeq" id="XP_023161227.2"/>
    </source>
</evidence>